<evidence type="ECO:0000259" key="2">
    <source>
        <dbReference type="Pfam" id="PF00534"/>
    </source>
</evidence>
<dbReference type="GO" id="GO:0009103">
    <property type="term" value="P:lipopolysaccharide biosynthetic process"/>
    <property type="evidence" value="ECO:0007669"/>
    <property type="project" value="TreeGrafter"/>
</dbReference>
<dbReference type="PANTHER" id="PTHR46401:SF2">
    <property type="entry name" value="GLYCOSYLTRANSFERASE WBBK-RELATED"/>
    <property type="match status" value="1"/>
</dbReference>
<keyword evidence="1" id="KW-0808">Transferase</keyword>
<dbReference type="EMBL" id="JACVVD010000005">
    <property type="protein sequence ID" value="MBD0381567.1"/>
    <property type="molecule type" value="Genomic_DNA"/>
</dbReference>
<dbReference type="Proteomes" id="UP000650466">
    <property type="component" value="Unassembled WGS sequence"/>
</dbReference>
<evidence type="ECO:0000256" key="1">
    <source>
        <dbReference type="ARBA" id="ARBA00022679"/>
    </source>
</evidence>
<dbReference type="Pfam" id="PF00534">
    <property type="entry name" value="Glycos_transf_1"/>
    <property type="match status" value="1"/>
</dbReference>
<dbReference type="InterPro" id="IPR001296">
    <property type="entry name" value="Glyco_trans_1"/>
</dbReference>
<dbReference type="AlphaFoldDB" id="A0A926QKK4"/>
<protein>
    <submittedName>
        <fullName evidence="3">Glycosyltransferase family 4 protein</fullName>
    </submittedName>
</protein>
<keyword evidence="4" id="KW-1185">Reference proteome</keyword>
<organism evidence="3 4">
    <name type="scientific">Paenibacillus sedimenti</name>
    <dbReference type="NCBI Taxonomy" id="2770274"/>
    <lineage>
        <taxon>Bacteria</taxon>
        <taxon>Bacillati</taxon>
        <taxon>Bacillota</taxon>
        <taxon>Bacilli</taxon>
        <taxon>Bacillales</taxon>
        <taxon>Paenibacillaceae</taxon>
        <taxon>Paenibacillus</taxon>
    </lineage>
</organism>
<dbReference type="RefSeq" id="WP_188175378.1">
    <property type="nucleotide sequence ID" value="NZ_JACVVD010000005.1"/>
</dbReference>
<sequence length="398" mass="46300">MKKLSVGIILGENIPSYRAHSFNVLKMAQGFKNIGCNVEVITSENKNTVKYQEKIKDIYAHYGINKKIKITYLIPSRKAYERGKTKHDPVFCENTLSYIKKKNFDFVFCRSNYLMPYLTVREGIPTFLETHDRHKINSPEMRRFADEVAHLDAFKGIVTIHDELKLELINGGYPTKKILVLEDGVDKDRFEISNDKRLWRKKLGFNPDQLYAVYCGHLYKEKGIEVILQAAKKLQELKNLVFLLVGGNERNKQIWENYCIKHAIGNVTFIGFVPNARVPEYLKIADCLLLAYKIKNMNYKIMDIQTTSPLKLFEYMASKRPIIATNIPTISKVLQHESNALLVRPDDITEFCKGIRRVLADQILSSHLSEKAYQDANRYTWEERCKSIVQLFEKKREF</sequence>
<dbReference type="Gene3D" id="3.40.50.2000">
    <property type="entry name" value="Glycogen Phosphorylase B"/>
    <property type="match status" value="2"/>
</dbReference>
<evidence type="ECO:0000313" key="3">
    <source>
        <dbReference type="EMBL" id="MBD0381567.1"/>
    </source>
</evidence>
<comment type="caution">
    <text evidence="3">The sequence shown here is derived from an EMBL/GenBank/DDBJ whole genome shotgun (WGS) entry which is preliminary data.</text>
</comment>
<evidence type="ECO:0000313" key="4">
    <source>
        <dbReference type="Proteomes" id="UP000650466"/>
    </source>
</evidence>
<gene>
    <name evidence="3" type="ORF">ICC18_15705</name>
</gene>
<feature type="domain" description="Glycosyl transferase family 1" evidence="2">
    <location>
        <begin position="196"/>
        <end position="374"/>
    </location>
</feature>
<dbReference type="SUPFAM" id="SSF53756">
    <property type="entry name" value="UDP-Glycosyltransferase/glycogen phosphorylase"/>
    <property type="match status" value="1"/>
</dbReference>
<proteinExistence type="predicted"/>
<dbReference type="GO" id="GO:0016757">
    <property type="term" value="F:glycosyltransferase activity"/>
    <property type="evidence" value="ECO:0007669"/>
    <property type="project" value="InterPro"/>
</dbReference>
<dbReference type="PANTHER" id="PTHR46401">
    <property type="entry name" value="GLYCOSYLTRANSFERASE WBBK-RELATED"/>
    <property type="match status" value="1"/>
</dbReference>
<accession>A0A926QKK4</accession>
<reference evidence="3" key="1">
    <citation type="submission" date="2020-09" db="EMBL/GenBank/DDBJ databases">
        <title>Draft Genome Sequence of Paenibacillus sp. WST5.</title>
        <authorList>
            <person name="Bao Z."/>
        </authorList>
    </citation>
    <scope>NUCLEOTIDE SEQUENCE</scope>
    <source>
        <strain evidence="3">WST5</strain>
    </source>
</reference>
<name>A0A926QKK4_9BACL</name>
<dbReference type="CDD" id="cd03794">
    <property type="entry name" value="GT4_WbuB-like"/>
    <property type="match status" value="1"/>
</dbReference>